<accession>A0A1E5VKE9</accession>
<feature type="region of interest" description="Disordered" evidence="1">
    <location>
        <begin position="43"/>
        <end position="71"/>
    </location>
</feature>
<reference evidence="2 3" key="1">
    <citation type="submission" date="2016-09" db="EMBL/GenBank/DDBJ databases">
        <title>The draft genome of Dichanthelium oligosanthes: A C3 panicoid grass species.</title>
        <authorList>
            <person name="Studer A.J."/>
            <person name="Schnable J.C."/>
            <person name="Brutnell T.P."/>
        </authorList>
    </citation>
    <scope>NUCLEOTIDE SEQUENCE [LARGE SCALE GENOMIC DNA]</scope>
    <source>
        <strain evidence="3">cv. Kellogg 1175</strain>
        <tissue evidence="2">Leaf</tissue>
    </source>
</reference>
<name>A0A1E5VKE9_9POAL</name>
<dbReference type="AlphaFoldDB" id="A0A1E5VKE9"/>
<proteinExistence type="predicted"/>
<evidence type="ECO:0000313" key="3">
    <source>
        <dbReference type="Proteomes" id="UP000095767"/>
    </source>
</evidence>
<dbReference type="OrthoDB" id="636613at2759"/>
<dbReference type="EMBL" id="LWDX02036874">
    <property type="protein sequence ID" value="OEL25598.1"/>
    <property type="molecule type" value="Genomic_DNA"/>
</dbReference>
<organism evidence="2 3">
    <name type="scientific">Dichanthelium oligosanthes</name>
    <dbReference type="NCBI Taxonomy" id="888268"/>
    <lineage>
        <taxon>Eukaryota</taxon>
        <taxon>Viridiplantae</taxon>
        <taxon>Streptophyta</taxon>
        <taxon>Embryophyta</taxon>
        <taxon>Tracheophyta</taxon>
        <taxon>Spermatophyta</taxon>
        <taxon>Magnoliopsida</taxon>
        <taxon>Liliopsida</taxon>
        <taxon>Poales</taxon>
        <taxon>Poaceae</taxon>
        <taxon>PACMAD clade</taxon>
        <taxon>Panicoideae</taxon>
        <taxon>Panicodae</taxon>
        <taxon>Paniceae</taxon>
        <taxon>Dichantheliinae</taxon>
        <taxon>Dichanthelium</taxon>
    </lineage>
</organism>
<feature type="non-terminal residue" evidence="2">
    <location>
        <position position="1"/>
    </location>
</feature>
<keyword evidence="3" id="KW-1185">Reference proteome</keyword>
<evidence type="ECO:0000256" key="1">
    <source>
        <dbReference type="SAM" id="MobiDB-lite"/>
    </source>
</evidence>
<feature type="compositionally biased region" description="Acidic residues" evidence="1">
    <location>
        <begin position="47"/>
        <end position="61"/>
    </location>
</feature>
<evidence type="ECO:0000313" key="2">
    <source>
        <dbReference type="EMBL" id="OEL25598.1"/>
    </source>
</evidence>
<protein>
    <submittedName>
        <fullName evidence="2">Uncharacterized protein</fullName>
    </submittedName>
</protein>
<dbReference type="Proteomes" id="UP000095767">
    <property type="component" value="Unassembled WGS sequence"/>
</dbReference>
<gene>
    <name evidence="2" type="ORF">BAE44_0013383</name>
</gene>
<comment type="caution">
    <text evidence="2">The sequence shown here is derived from an EMBL/GenBank/DDBJ whole genome shotgun (WGS) entry which is preliminary data.</text>
</comment>
<sequence length="71" mass="8403">LTYQDDECVGFSIRHNDVNFDNEKSSVKNSFNIDASVVEDIRRQREDEGEENYFEDEEDETGWQYASDNEE</sequence>